<accession>A0A0D0X376</accession>
<dbReference type="Gene3D" id="1.25.40.10">
    <property type="entry name" value="Tetratricopeptide repeat domain"/>
    <property type="match status" value="3"/>
</dbReference>
<proteinExistence type="predicted"/>
<reference evidence="2 3" key="1">
    <citation type="submission" date="2015-01" db="EMBL/GenBank/DDBJ databases">
        <title>Sequencing and annotation of Micromonospora carbonacea strain JXNU-1 genome.</title>
        <authorList>
            <person name="Long Z."/>
            <person name="Huang Y."/>
            <person name="Jiang Y."/>
        </authorList>
    </citation>
    <scope>NUCLEOTIDE SEQUENCE [LARGE SCALE GENOMIC DNA]</scope>
    <source>
        <strain evidence="2 3">JXNU-1</strain>
    </source>
</reference>
<organism evidence="2 3">
    <name type="scientific">Micromonospora haikouensis</name>
    <dbReference type="NCBI Taxonomy" id="686309"/>
    <lineage>
        <taxon>Bacteria</taxon>
        <taxon>Bacillati</taxon>
        <taxon>Actinomycetota</taxon>
        <taxon>Actinomycetes</taxon>
        <taxon>Micromonosporales</taxon>
        <taxon>Micromonosporaceae</taxon>
        <taxon>Micromonospora</taxon>
    </lineage>
</organism>
<evidence type="ECO:0000256" key="1">
    <source>
        <dbReference type="SAM" id="MobiDB-lite"/>
    </source>
</evidence>
<feature type="region of interest" description="Disordered" evidence="1">
    <location>
        <begin position="145"/>
        <end position="175"/>
    </location>
</feature>
<dbReference type="InterPro" id="IPR053137">
    <property type="entry name" value="NLR-like"/>
</dbReference>
<keyword evidence="3" id="KW-1185">Reference proteome</keyword>
<dbReference type="PATRIC" id="fig|47853.6.peg.1934"/>
<dbReference type="Gene3D" id="3.40.50.300">
    <property type="entry name" value="P-loop containing nucleotide triphosphate hydrolases"/>
    <property type="match status" value="1"/>
</dbReference>
<dbReference type="SUPFAM" id="SSF52540">
    <property type="entry name" value="P-loop containing nucleoside triphosphate hydrolases"/>
    <property type="match status" value="1"/>
</dbReference>
<evidence type="ECO:0000313" key="3">
    <source>
        <dbReference type="Proteomes" id="UP000032254"/>
    </source>
</evidence>
<dbReference type="AlphaFoldDB" id="A0A0D0X376"/>
<name>A0A0D0X376_9ACTN</name>
<dbReference type="GeneID" id="301304291"/>
<comment type="caution">
    <text evidence="2">The sequence shown here is derived from an EMBL/GenBank/DDBJ whole genome shotgun (WGS) entry which is preliminary data.</text>
</comment>
<dbReference type="RefSeq" id="WP_043962334.1">
    <property type="nucleotide sequence ID" value="NZ_JXSX01000001.1"/>
</dbReference>
<dbReference type="InterPro" id="IPR011990">
    <property type="entry name" value="TPR-like_helical_dom_sf"/>
</dbReference>
<dbReference type="Proteomes" id="UP000032254">
    <property type="component" value="Unassembled WGS sequence"/>
</dbReference>
<dbReference type="EMBL" id="JXSX01000001">
    <property type="protein sequence ID" value="KIR65536.1"/>
    <property type="molecule type" value="Genomic_DNA"/>
</dbReference>
<dbReference type="OrthoDB" id="580767at2"/>
<protein>
    <recommendedName>
        <fullName evidence="4">Tetratricopeptide repeat-containing protein</fullName>
    </recommendedName>
</protein>
<dbReference type="SUPFAM" id="SSF48452">
    <property type="entry name" value="TPR-like"/>
    <property type="match status" value="3"/>
</dbReference>
<dbReference type="InterPro" id="IPR027417">
    <property type="entry name" value="P-loop_NTPase"/>
</dbReference>
<dbReference type="NCBIfam" id="NF040586">
    <property type="entry name" value="FxSxx_TPR"/>
    <property type="match status" value="1"/>
</dbReference>
<evidence type="ECO:0000313" key="2">
    <source>
        <dbReference type="EMBL" id="KIR65536.1"/>
    </source>
</evidence>
<dbReference type="PANTHER" id="PTHR46082:SF6">
    <property type="entry name" value="AAA+ ATPASE DOMAIN-CONTAINING PROTEIN-RELATED"/>
    <property type="match status" value="1"/>
</dbReference>
<evidence type="ECO:0008006" key="4">
    <source>
        <dbReference type="Google" id="ProtNLM"/>
    </source>
</evidence>
<sequence length="996" mass="109683">MTAQRSAAEGRRRIVVAHVGTDRLWAEWLGEQLERGGADAVARRIEPRATDDPAALLRDAAGDDAGLLLVLSDALLRGGAGPAPGWAEAVTALRAERGDAFRPVSVGSRRPAFLTPAQCPVLGTMDEADARGEVLALFGLAAPEQQRPSGTPWPPDQPRHWSQPFPSRNPHFTGREEPLTELRDRLTEGVTSVVPTAVLGTAGVGKTQLVIEYAYRFAACYDLIWYVRSEQLATVRADLAGLAASLGLRISDDLGVTADTVLDALRRGEPVRDWLLIFDNAPTPQELTRLLPTGRAPRGRCHVLVTSRDEGWRSSADVLELDVYRRAESVEFLRRRAPRLTEPDAVELADRFGDLPLALDATAGYLSTSHLPVRDYLAESEQRMTALLSQARVAAYERQVVMAWVLPMNRLRERRRSAAQLLRLCAFLGPEPVPLTLLLGPPGGSRPAVELPAPLDEEIGDVMSRGDIFREISACGLARIGERDGRETVQLHRVFQQFLREQLTEAERRMYARAARRLLAAADPGEPDQIAHRPRYADLLVHAEAADVAAAADDPAVRALVINLCRYLFSRGEYTACQRLGSRARVAWVEVIERSHPDVVALSVTLANALRSRGEYRAARALDEANLTRARAELGEGHPETLGAANGLAASLRRLGDWRTAYELDRQAHGQALRALGPDHPRALLTAHNLAVSHRMMGEFPQALELDQEALRRYRIRFGGEENRSTLFSANNVARDLRECGEYARAWEMQEGVYQRYGVFFGPDHPDSLRAMKNLAVTRRKAGQYLDAYRLASSCLARHRHRFGPDYAETLAAATNLANDLRCLGEVPGARARAEEAVHRLRATAGDEHPYTLCAAVDLAICLRLAGEPEEARRLDERTRAGLAEVLAPDHPYTLACATNLASDLRALGEVRAARRLGEELLERLRRVRGATHPYTLACASNLADDRRADDDHEGARELLRETMAGYERTLGVGHPEAEAAAARTRLDCDVEPPPT</sequence>
<dbReference type="Pfam" id="PF13374">
    <property type="entry name" value="TPR_10"/>
    <property type="match status" value="1"/>
</dbReference>
<dbReference type="Pfam" id="PF13424">
    <property type="entry name" value="TPR_12"/>
    <property type="match status" value="4"/>
</dbReference>
<gene>
    <name evidence="2" type="ORF">TK50_09090</name>
</gene>
<dbReference type="PANTHER" id="PTHR46082">
    <property type="entry name" value="ATP/GTP-BINDING PROTEIN-RELATED"/>
    <property type="match status" value="1"/>
</dbReference>